<comment type="caution">
    <text evidence="1">The sequence shown here is derived from an EMBL/GenBank/DDBJ whole genome shotgun (WGS) entry which is preliminary data.</text>
</comment>
<organism evidence="1 2">
    <name type="scientific">Coemansia nantahalensis</name>
    <dbReference type="NCBI Taxonomy" id="2789366"/>
    <lineage>
        <taxon>Eukaryota</taxon>
        <taxon>Fungi</taxon>
        <taxon>Fungi incertae sedis</taxon>
        <taxon>Zoopagomycota</taxon>
        <taxon>Kickxellomycotina</taxon>
        <taxon>Kickxellomycetes</taxon>
        <taxon>Kickxellales</taxon>
        <taxon>Kickxellaceae</taxon>
        <taxon>Coemansia</taxon>
    </lineage>
</organism>
<sequence>MVVLKQAQVIHADLKPENILLEGMEKPVVKVIDFGSACFEWQTTFVYIQSRFYRSPEILLGLPYSSRIDMWSLGCIVAELYLGLPLFPGSSEYNQLSRIVDLLGVPPRSMLERARRTDEFFNYLGPDTWELKDMAQYASEHNTEETPSKRFFQATTLEELIKTCPIRRRMTEAEQHREFQSRVALIDFLRGLLQLDPDRRWSPRQAAAHPFITGEPFLGHFIPPSDAGTSSGSRGPYDAAPGSGHYHSGGGGSSNASGGGNGTYPHTIGYSSRYAGPAGGGGYTAHAAYGSASSGSGAPSVFGQPALQHGAGGPAPYGGAADAATWAYRSSGAASGSDGVLSIPGAFPASGAQSRRSSQHAEQPPGLLPPPPAHMGGSKGRERAATLSLQIGAALAPGVHAEQAAAGGAHSYAYPQHRQLGGFLGVDPSTSHTSDSLAAGGEPRDVPGRLDASLSGSEYSAGTGSLGGWASWSETNYSGNYSGNDRLSNAGSHETHTGGGRGSKAAEPQALRSYLLGERQRQRLAQQRLPHVGEQGGGRGRLVSNMSPLTLPSTPGSSVYSSRYAGSAARECLLEGVPGAAHRLADSSERYASSGSTISSSIGSNSEGGSSLGAAVGGDLGFQRPLTQLAESASPLGLYSAENSGEDDSSSLESNPDNADYERLSDDEDEDDVSSELSERNASGIPLPLRSGTRAGSEQWGNLARERDGGAGSLSSLGFVAGQSLPDPKSSIYTLPRYAAYSQDVLSSSALAHRAVEQEFASIADDDDDDPGRHVYTDVESVISQDINGSVSPLGDQEEAVPVAGGLSGPGTGRDTDA</sequence>
<evidence type="ECO:0000313" key="1">
    <source>
        <dbReference type="EMBL" id="KAJ2766789.1"/>
    </source>
</evidence>
<feature type="non-terminal residue" evidence="1">
    <location>
        <position position="818"/>
    </location>
</feature>
<dbReference type="Proteomes" id="UP001140234">
    <property type="component" value="Unassembled WGS sequence"/>
</dbReference>
<name>A0ACC1JT55_9FUNG</name>
<keyword evidence="1" id="KW-0418">Kinase</keyword>
<proteinExistence type="predicted"/>
<protein>
    <submittedName>
        <fullName evidence="1">Dual specificity protein kinase yak1</fullName>
        <ecNumber evidence="1">2.7.12.1</ecNumber>
    </submittedName>
</protein>
<keyword evidence="2" id="KW-1185">Reference proteome</keyword>
<accession>A0ACC1JT55</accession>
<gene>
    <name evidence="1" type="primary">YAK1_1</name>
    <name evidence="1" type="ORF">IWQ57_004221</name>
</gene>
<dbReference type="EMBL" id="JANBUJ010001600">
    <property type="protein sequence ID" value="KAJ2766789.1"/>
    <property type="molecule type" value="Genomic_DNA"/>
</dbReference>
<keyword evidence="1" id="KW-0808">Transferase</keyword>
<dbReference type="EC" id="2.7.12.1" evidence="1"/>
<evidence type="ECO:0000313" key="2">
    <source>
        <dbReference type="Proteomes" id="UP001140234"/>
    </source>
</evidence>
<reference evidence="1" key="1">
    <citation type="submission" date="2022-07" db="EMBL/GenBank/DDBJ databases">
        <title>Phylogenomic reconstructions and comparative analyses of Kickxellomycotina fungi.</title>
        <authorList>
            <person name="Reynolds N.K."/>
            <person name="Stajich J.E."/>
            <person name="Barry K."/>
            <person name="Grigoriev I.V."/>
            <person name="Crous P."/>
            <person name="Smith M.E."/>
        </authorList>
    </citation>
    <scope>NUCLEOTIDE SEQUENCE</scope>
    <source>
        <strain evidence="1">CBS 109366</strain>
    </source>
</reference>